<dbReference type="Proteomes" id="UP001519332">
    <property type="component" value="Unassembled WGS sequence"/>
</dbReference>
<feature type="region of interest" description="Disordered" evidence="2">
    <location>
        <begin position="340"/>
        <end position="362"/>
    </location>
</feature>
<feature type="transmembrane region" description="Helical" evidence="3">
    <location>
        <begin position="77"/>
        <end position="98"/>
    </location>
</feature>
<evidence type="ECO:0000256" key="1">
    <source>
        <dbReference type="SAM" id="Coils"/>
    </source>
</evidence>
<name>A0ABS4TAX9_9PSEU</name>
<keyword evidence="1" id="KW-0175">Coiled coil</keyword>
<dbReference type="Pfam" id="PF10935">
    <property type="entry name" value="DUF2637"/>
    <property type="match status" value="1"/>
</dbReference>
<dbReference type="InterPro" id="IPR021235">
    <property type="entry name" value="DUF2637"/>
</dbReference>
<keyword evidence="3" id="KW-0472">Membrane</keyword>
<dbReference type="EMBL" id="JAGINW010000001">
    <property type="protein sequence ID" value="MBP2321484.1"/>
    <property type="molecule type" value="Genomic_DNA"/>
</dbReference>
<organism evidence="4 5">
    <name type="scientific">Kibdelosporangium banguiense</name>
    <dbReference type="NCBI Taxonomy" id="1365924"/>
    <lineage>
        <taxon>Bacteria</taxon>
        <taxon>Bacillati</taxon>
        <taxon>Actinomycetota</taxon>
        <taxon>Actinomycetes</taxon>
        <taxon>Pseudonocardiales</taxon>
        <taxon>Pseudonocardiaceae</taxon>
        <taxon>Kibdelosporangium</taxon>
    </lineage>
</organism>
<comment type="caution">
    <text evidence="4">The sequence shown here is derived from an EMBL/GenBank/DDBJ whole genome shotgun (WGS) entry which is preliminary data.</text>
</comment>
<reference evidence="4 5" key="1">
    <citation type="submission" date="2021-03" db="EMBL/GenBank/DDBJ databases">
        <title>Sequencing the genomes of 1000 actinobacteria strains.</title>
        <authorList>
            <person name="Klenk H.-P."/>
        </authorList>
    </citation>
    <scope>NUCLEOTIDE SEQUENCE [LARGE SCALE GENOMIC DNA]</scope>
    <source>
        <strain evidence="4 5">DSM 46670</strain>
    </source>
</reference>
<protein>
    <recommendedName>
        <fullName evidence="6">DUF2637 domain-containing protein</fullName>
    </recommendedName>
</protein>
<gene>
    <name evidence="4" type="ORF">JOF56_001869</name>
</gene>
<proteinExistence type="predicted"/>
<evidence type="ECO:0000313" key="5">
    <source>
        <dbReference type="Proteomes" id="UP001519332"/>
    </source>
</evidence>
<evidence type="ECO:0000256" key="3">
    <source>
        <dbReference type="SAM" id="Phobius"/>
    </source>
</evidence>
<keyword evidence="3" id="KW-1133">Transmembrane helix</keyword>
<feature type="coiled-coil region" evidence="1">
    <location>
        <begin position="49"/>
        <end position="78"/>
    </location>
</feature>
<sequence length="429" mass="47206">MTTTFYDRRAERITAQAQAEQQRAAAEQTRAQTALTLVQVEQARLAGAVELAEQRRQREQAERQATRERRAVTRARLAGRVPVWLLSVLWATVIVAPITLAWQAQRAFAESTLHIGSTWSWLFPLAVEAGAWVCAFEAHRRAKTGLPVGALPTWMWVLASIAAGINLLHGAVDYGPVAGVALGLVSLLGVLLHHIRQNVDKATAEGRDNTALRRALWRRLRFPRLAWAAASITLACGDTVTADEAWRRAWVDRFGVGPDAPRRERRLAHRVLRYEAAQDRHAAKEGRLVILGGRVQRAYTEQIRALIDAERAAATERAEQVLREANDVLGAAAMVFGPDALRDGTAPSQNGGYTGREQGELSGRPAELLTMVRGAIAAGELPQYPSVKAIARRFEGFGTPTIQRVRDALRMGHIPITDTTETMSERRAA</sequence>
<feature type="transmembrane region" description="Helical" evidence="3">
    <location>
        <begin position="118"/>
        <end position="136"/>
    </location>
</feature>
<dbReference type="RefSeq" id="WP_209636381.1">
    <property type="nucleotide sequence ID" value="NZ_JAGINW010000001.1"/>
</dbReference>
<evidence type="ECO:0008006" key="6">
    <source>
        <dbReference type="Google" id="ProtNLM"/>
    </source>
</evidence>
<keyword evidence="5" id="KW-1185">Reference proteome</keyword>
<feature type="transmembrane region" description="Helical" evidence="3">
    <location>
        <begin position="174"/>
        <end position="192"/>
    </location>
</feature>
<accession>A0ABS4TAX9</accession>
<keyword evidence="3" id="KW-0812">Transmembrane</keyword>
<feature type="transmembrane region" description="Helical" evidence="3">
    <location>
        <begin position="148"/>
        <end position="168"/>
    </location>
</feature>
<evidence type="ECO:0000313" key="4">
    <source>
        <dbReference type="EMBL" id="MBP2321484.1"/>
    </source>
</evidence>
<evidence type="ECO:0000256" key="2">
    <source>
        <dbReference type="SAM" id="MobiDB-lite"/>
    </source>
</evidence>